<dbReference type="EMBL" id="LWCA01000294">
    <property type="protein sequence ID" value="OAF69364.1"/>
    <property type="molecule type" value="Genomic_DNA"/>
</dbReference>
<reference evidence="3 4" key="1">
    <citation type="submission" date="2016-04" db="EMBL/GenBank/DDBJ databases">
        <title>The genome of Intoshia linei affirms orthonectids as highly simplified spiralians.</title>
        <authorList>
            <person name="Mikhailov K.V."/>
            <person name="Slusarev G.S."/>
            <person name="Nikitin M.A."/>
            <person name="Logacheva M.D."/>
            <person name="Penin A."/>
            <person name="Aleoshin V."/>
            <person name="Panchin Y.V."/>
        </authorList>
    </citation>
    <scope>NUCLEOTIDE SEQUENCE [LARGE SCALE GENOMIC DNA]</scope>
    <source>
        <strain evidence="3">Intl2013</strain>
        <tissue evidence="3">Whole animal</tissue>
    </source>
</reference>
<feature type="coiled-coil region" evidence="1">
    <location>
        <begin position="395"/>
        <end position="447"/>
    </location>
</feature>
<name>A0A177B7G7_9BILA</name>
<sequence>MNNYIKSKINRCKTIIEENIVIDENFLNKAKQLDVFTTSVIENIQNNDSRASKIECMLEALTIQHESKWEFFCNALQISGQKFLTYLISEENNELTNECKKIVANGISKYTHIDINVTTSDKNKLINYISEKIKSKLLLEIYNGCIQENDKTMQVREIHINDIIKYIKKIKENNKKICSISTESNNLYKKLIKSDERLKIKIDQLNQLRRNSVVKLKIRSRFYKANEKFLFRIQNGLMNIQDEIDSLDQKIKLHVKPEKVSTNKISTISNDFNEKNLINTNVTDDDSNKSDGSIINTFCAPHFQNNVDHLINRMKSLENQIDTLTFYRMQYDDLQNHLSLAIKSLVPKYDYIELNFETKNQIKSFKSSEIDTNTKMKNLNENFSVYQHLYVKYLMEEYENKIKLQDKEIDRLMKQLQEKESNLVNNKEKIESAKRRTSKKISELNIEHSRIKKYSLNSKNMSDKNNHRKSIIKKNSSINTPLNKKKSIVQKKFTSITKLDFNID</sequence>
<evidence type="ECO:0000313" key="4">
    <source>
        <dbReference type="Proteomes" id="UP000078046"/>
    </source>
</evidence>
<keyword evidence="4" id="KW-1185">Reference proteome</keyword>
<dbReference type="InterPro" id="IPR011029">
    <property type="entry name" value="DEATH-like_dom_sf"/>
</dbReference>
<organism evidence="3 4">
    <name type="scientific">Intoshia linei</name>
    <dbReference type="NCBI Taxonomy" id="1819745"/>
    <lineage>
        <taxon>Eukaryota</taxon>
        <taxon>Metazoa</taxon>
        <taxon>Spiralia</taxon>
        <taxon>Lophotrochozoa</taxon>
        <taxon>Mesozoa</taxon>
        <taxon>Orthonectida</taxon>
        <taxon>Rhopaluridae</taxon>
        <taxon>Intoshia</taxon>
    </lineage>
</organism>
<gene>
    <name evidence="3" type="ORF">A3Q56_02904</name>
</gene>
<dbReference type="SUPFAM" id="SSF47986">
    <property type="entry name" value="DEATH domain"/>
    <property type="match status" value="1"/>
</dbReference>
<proteinExistence type="predicted"/>
<dbReference type="OrthoDB" id="6150087at2759"/>
<comment type="caution">
    <text evidence="3">The sequence shown here is derived from an EMBL/GenBank/DDBJ whole genome shotgun (WGS) entry which is preliminary data.</text>
</comment>
<evidence type="ECO:0000256" key="1">
    <source>
        <dbReference type="SAM" id="Coils"/>
    </source>
</evidence>
<dbReference type="Gene3D" id="1.10.533.10">
    <property type="entry name" value="Death Domain, Fas"/>
    <property type="match status" value="1"/>
</dbReference>
<protein>
    <submittedName>
        <fullName evidence="3">Uncharacterized protein</fullName>
    </submittedName>
</protein>
<dbReference type="Proteomes" id="UP000078046">
    <property type="component" value="Unassembled WGS sequence"/>
</dbReference>
<accession>A0A177B7G7</accession>
<feature type="region of interest" description="Disordered" evidence="2">
    <location>
        <begin position="458"/>
        <end position="477"/>
    </location>
</feature>
<keyword evidence="1" id="KW-0175">Coiled coil</keyword>
<evidence type="ECO:0000313" key="3">
    <source>
        <dbReference type="EMBL" id="OAF69364.1"/>
    </source>
</evidence>
<evidence type="ECO:0000256" key="2">
    <source>
        <dbReference type="SAM" id="MobiDB-lite"/>
    </source>
</evidence>
<dbReference type="AlphaFoldDB" id="A0A177B7G7"/>